<dbReference type="Pfam" id="PF01810">
    <property type="entry name" value="LysE"/>
    <property type="match status" value="1"/>
</dbReference>
<evidence type="ECO:0000256" key="5">
    <source>
        <dbReference type="ARBA" id="ARBA00023136"/>
    </source>
</evidence>
<keyword evidence="5 6" id="KW-0472">Membrane</keyword>
<sequence length="196" mass="20567">MPLDLLLALFGFALASACTPGPNNTMLLASGANFGFRRTLPHMAGVALGFPLMVLAMGLGLSAVFEALPTLAAILKAVSFAYLLYLAWKIATAAPPEEGAEKGRPLSFFQAAAFQWVNPKAWAIALSVVAAYGAQDVPMLLGIALIFAAAGCVSTTGWTVIGQQATRLLSSRRRLVIFNRIMALLMVASLVPAMLG</sequence>
<gene>
    <name evidence="7" type="ORF">RM543_16335</name>
</gene>
<organism evidence="7 8">
    <name type="scientific">Tropicimonas omnivorans</name>
    <dbReference type="NCBI Taxonomy" id="3075590"/>
    <lineage>
        <taxon>Bacteria</taxon>
        <taxon>Pseudomonadati</taxon>
        <taxon>Pseudomonadota</taxon>
        <taxon>Alphaproteobacteria</taxon>
        <taxon>Rhodobacterales</taxon>
        <taxon>Roseobacteraceae</taxon>
        <taxon>Tropicimonas</taxon>
    </lineage>
</organism>
<dbReference type="PANTHER" id="PTHR30086">
    <property type="entry name" value="ARGININE EXPORTER PROTEIN ARGO"/>
    <property type="match status" value="1"/>
</dbReference>
<dbReference type="PANTHER" id="PTHR30086:SF20">
    <property type="entry name" value="ARGININE EXPORTER PROTEIN ARGO-RELATED"/>
    <property type="match status" value="1"/>
</dbReference>
<feature type="transmembrane region" description="Helical" evidence="6">
    <location>
        <begin position="41"/>
        <end position="61"/>
    </location>
</feature>
<keyword evidence="4 6" id="KW-1133">Transmembrane helix</keyword>
<name>A0ABU3DL40_9RHOB</name>
<evidence type="ECO:0000256" key="3">
    <source>
        <dbReference type="ARBA" id="ARBA00022692"/>
    </source>
</evidence>
<comment type="caution">
    <text evidence="7">The sequence shown here is derived from an EMBL/GenBank/DDBJ whole genome shotgun (WGS) entry which is preliminary data.</text>
</comment>
<evidence type="ECO:0000256" key="6">
    <source>
        <dbReference type="SAM" id="Phobius"/>
    </source>
</evidence>
<dbReference type="Proteomes" id="UP001265259">
    <property type="component" value="Unassembled WGS sequence"/>
</dbReference>
<feature type="transmembrane region" description="Helical" evidence="6">
    <location>
        <begin position="139"/>
        <end position="163"/>
    </location>
</feature>
<feature type="transmembrane region" description="Helical" evidence="6">
    <location>
        <begin position="68"/>
        <end position="88"/>
    </location>
</feature>
<keyword evidence="3 6" id="KW-0812">Transmembrane</keyword>
<evidence type="ECO:0000256" key="2">
    <source>
        <dbReference type="ARBA" id="ARBA00022475"/>
    </source>
</evidence>
<evidence type="ECO:0000313" key="7">
    <source>
        <dbReference type="EMBL" id="MDT0684254.1"/>
    </source>
</evidence>
<dbReference type="InterPro" id="IPR001123">
    <property type="entry name" value="LeuE-type"/>
</dbReference>
<proteinExistence type="predicted"/>
<dbReference type="RefSeq" id="WP_311693574.1">
    <property type="nucleotide sequence ID" value="NZ_JAVRHL010000004.1"/>
</dbReference>
<protein>
    <submittedName>
        <fullName evidence="7">LysE family translocator</fullName>
    </submittedName>
</protein>
<reference evidence="7 8" key="1">
    <citation type="submission" date="2023-09" db="EMBL/GenBank/DDBJ databases">
        <authorList>
            <person name="Rey-Velasco X."/>
        </authorList>
    </citation>
    <scope>NUCLEOTIDE SEQUENCE [LARGE SCALE GENOMIC DNA]</scope>
    <source>
        <strain evidence="7 8">F158</strain>
    </source>
</reference>
<evidence type="ECO:0000256" key="4">
    <source>
        <dbReference type="ARBA" id="ARBA00022989"/>
    </source>
</evidence>
<evidence type="ECO:0000313" key="8">
    <source>
        <dbReference type="Proteomes" id="UP001265259"/>
    </source>
</evidence>
<evidence type="ECO:0000256" key="1">
    <source>
        <dbReference type="ARBA" id="ARBA00004651"/>
    </source>
</evidence>
<dbReference type="EMBL" id="JAVRHL010000004">
    <property type="protein sequence ID" value="MDT0684254.1"/>
    <property type="molecule type" value="Genomic_DNA"/>
</dbReference>
<keyword evidence="2" id="KW-1003">Cell membrane</keyword>
<accession>A0ABU3DL40</accession>
<comment type="subcellular location">
    <subcellularLocation>
        <location evidence="1">Cell membrane</location>
        <topology evidence="1">Multi-pass membrane protein</topology>
    </subcellularLocation>
</comment>
<keyword evidence="8" id="KW-1185">Reference proteome</keyword>
<feature type="transmembrane region" description="Helical" evidence="6">
    <location>
        <begin position="175"/>
        <end position="195"/>
    </location>
</feature>